<evidence type="ECO:0008006" key="4">
    <source>
        <dbReference type="Google" id="ProtNLM"/>
    </source>
</evidence>
<dbReference type="Proteomes" id="UP000184356">
    <property type="component" value="Unassembled WGS sequence"/>
</dbReference>
<dbReference type="STRING" id="1036612.A0A1L9TQE6"/>
<dbReference type="GeneID" id="63768028"/>
<name>A0A1L9TQE6_9EURO</name>
<dbReference type="RefSeq" id="XP_040705329.1">
    <property type="nucleotide sequence ID" value="XM_040851955.1"/>
</dbReference>
<dbReference type="OrthoDB" id="412018at2759"/>
<protein>
    <recommendedName>
        <fullName evidence="4">Hydantoin racemase</fullName>
    </recommendedName>
</protein>
<evidence type="ECO:0000313" key="2">
    <source>
        <dbReference type="EMBL" id="OJJ61523.1"/>
    </source>
</evidence>
<dbReference type="Pfam" id="PF01177">
    <property type="entry name" value="Asp_Glu_race"/>
    <property type="match status" value="1"/>
</dbReference>
<reference evidence="3" key="1">
    <citation type="journal article" date="2017" name="Genome Biol.">
        <title>Comparative genomics reveals high biological diversity and specific adaptations in the industrially and medically important fungal genus Aspergillus.</title>
        <authorList>
            <person name="de Vries R.P."/>
            <person name="Riley R."/>
            <person name="Wiebenga A."/>
            <person name="Aguilar-Osorio G."/>
            <person name="Amillis S."/>
            <person name="Uchima C.A."/>
            <person name="Anderluh G."/>
            <person name="Asadollahi M."/>
            <person name="Askin M."/>
            <person name="Barry K."/>
            <person name="Battaglia E."/>
            <person name="Bayram O."/>
            <person name="Benocci T."/>
            <person name="Braus-Stromeyer S.A."/>
            <person name="Caldana C."/>
            <person name="Canovas D."/>
            <person name="Cerqueira G.C."/>
            <person name="Chen F."/>
            <person name="Chen W."/>
            <person name="Choi C."/>
            <person name="Clum A."/>
            <person name="Dos Santos R.A."/>
            <person name="Damasio A.R."/>
            <person name="Diallinas G."/>
            <person name="Emri T."/>
            <person name="Fekete E."/>
            <person name="Flipphi M."/>
            <person name="Freyberg S."/>
            <person name="Gallo A."/>
            <person name="Gournas C."/>
            <person name="Habgood R."/>
            <person name="Hainaut M."/>
            <person name="Harispe M.L."/>
            <person name="Henrissat B."/>
            <person name="Hilden K.S."/>
            <person name="Hope R."/>
            <person name="Hossain A."/>
            <person name="Karabika E."/>
            <person name="Karaffa L."/>
            <person name="Karanyi Z."/>
            <person name="Krasevec N."/>
            <person name="Kuo A."/>
            <person name="Kusch H."/>
            <person name="LaButti K."/>
            <person name="Lagendijk E.L."/>
            <person name="Lapidus A."/>
            <person name="Levasseur A."/>
            <person name="Lindquist E."/>
            <person name="Lipzen A."/>
            <person name="Logrieco A.F."/>
            <person name="MacCabe A."/>
            <person name="Maekelae M.R."/>
            <person name="Malavazi I."/>
            <person name="Melin P."/>
            <person name="Meyer V."/>
            <person name="Mielnichuk N."/>
            <person name="Miskei M."/>
            <person name="Molnar A.P."/>
            <person name="Mule G."/>
            <person name="Ngan C.Y."/>
            <person name="Orejas M."/>
            <person name="Orosz E."/>
            <person name="Ouedraogo J.P."/>
            <person name="Overkamp K.M."/>
            <person name="Park H.-S."/>
            <person name="Perrone G."/>
            <person name="Piumi F."/>
            <person name="Punt P.J."/>
            <person name="Ram A.F."/>
            <person name="Ramon A."/>
            <person name="Rauscher S."/>
            <person name="Record E."/>
            <person name="Riano-Pachon D.M."/>
            <person name="Robert V."/>
            <person name="Roehrig J."/>
            <person name="Ruller R."/>
            <person name="Salamov A."/>
            <person name="Salih N.S."/>
            <person name="Samson R.A."/>
            <person name="Sandor E."/>
            <person name="Sanguinetti M."/>
            <person name="Schuetze T."/>
            <person name="Sepcic K."/>
            <person name="Shelest E."/>
            <person name="Sherlock G."/>
            <person name="Sophianopoulou V."/>
            <person name="Squina F.M."/>
            <person name="Sun H."/>
            <person name="Susca A."/>
            <person name="Todd R.B."/>
            <person name="Tsang A."/>
            <person name="Unkles S.E."/>
            <person name="van de Wiele N."/>
            <person name="van Rossen-Uffink D."/>
            <person name="Oliveira J.V."/>
            <person name="Vesth T.C."/>
            <person name="Visser J."/>
            <person name="Yu J.-H."/>
            <person name="Zhou M."/>
            <person name="Andersen M.R."/>
            <person name="Archer D.B."/>
            <person name="Baker S.E."/>
            <person name="Benoit I."/>
            <person name="Brakhage A.A."/>
            <person name="Braus G.H."/>
            <person name="Fischer R."/>
            <person name="Frisvad J.C."/>
            <person name="Goldman G.H."/>
            <person name="Houbraken J."/>
            <person name="Oakley B."/>
            <person name="Pocsi I."/>
            <person name="Scazzocchio C."/>
            <person name="Seiboth B."/>
            <person name="vanKuyk P.A."/>
            <person name="Wortman J."/>
            <person name="Dyer P.S."/>
            <person name="Grigoriev I.V."/>
        </authorList>
    </citation>
    <scope>NUCLEOTIDE SEQUENCE [LARGE SCALE GENOMIC DNA]</scope>
    <source>
        <strain evidence="3">CBS 593.65</strain>
    </source>
</reference>
<organism evidence="2 3">
    <name type="scientific">Aspergillus sydowii CBS 593.65</name>
    <dbReference type="NCBI Taxonomy" id="1036612"/>
    <lineage>
        <taxon>Eukaryota</taxon>
        <taxon>Fungi</taxon>
        <taxon>Dikarya</taxon>
        <taxon>Ascomycota</taxon>
        <taxon>Pezizomycotina</taxon>
        <taxon>Eurotiomycetes</taxon>
        <taxon>Eurotiomycetidae</taxon>
        <taxon>Eurotiales</taxon>
        <taxon>Aspergillaceae</taxon>
        <taxon>Aspergillus</taxon>
        <taxon>Aspergillus subgen. Nidulantes</taxon>
    </lineage>
</organism>
<comment type="similarity">
    <text evidence="1">Belongs to the HyuE racemase family.</text>
</comment>
<evidence type="ECO:0000256" key="1">
    <source>
        <dbReference type="ARBA" id="ARBA00038414"/>
    </source>
</evidence>
<dbReference type="GO" id="GO:0047661">
    <property type="term" value="F:amino-acid racemase activity"/>
    <property type="evidence" value="ECO:0007669"/>
    <property type="project" value="InterPro"/>
</dbReference>
<dbReference type="Gene3D" id="3.40.50.12500">
    <property type="match status" value="1"/>
</dbReference>
<dbReference type="EMBL" id="KV878584">
    <property type="protein sequence ID" value="OJJ61523.1"/>
    <property type="molecule type" value="Genomic_DNA"/>
</dbReference>
<dbReference type="AlphaFoldDB" id="A0A1L9TQE6"/>
<evidence type="ECO:0000313" key="3">
    <source>
        <dbReference type="Proteomes" id="UP000184356"/>
    </source>
</evidence>
<accession>A0A1L9TQE6</accession>
<dbReference type="InterPro" id="IPR015942">
    <property type="entry name" value="Asp/Glu/hydantoin_racemase"/>
</dbReference>
<sequence length="232" mass="24434">MTENCVRLVQPTLPRDAEVIGFTVSSQTAPTAVEGFSDAVISAAEAARQVLALRGQYDAVLVACYSDHALIKVLREELDTPVVGIMEASLFVARTLGGRFGILGTCAQSKVSLGDAVRQYGFAGYCAGVASCGLGVLELKTRPEEEVIQTTCDVARDLVARGADTLTLGCAGMIKLQPAIQSAVGEDVQVIDGVVAGVHHLIGIVRMGCKTAKSGLYRSAGMRREARGQLFF</sequence>
<dbReference type="InterPro" id="IPR001920">
    <property type="entry name" value="Asp/Glu_race"/>
</dbReference>
<dbReference type="SUPFAM" id="SSF53681">
    <property type="entry name" value="Aspartate/glutamate racemase"/>
    <property type="match status" value="1"/>
</dbReference>
<keyword evidence="3" id="KW-1185">Reference proteome</keyword>
<dbReference type="InterPro" id="IPR052186">
    <property type="entry name" value="Hydantoin_racemase-like"/>
</dbReference>
<proteinExistence type="inferred from homology"/>
<dbReference type="PANTHER" id="PTHR28047:SF6">
    <property type="entry name" value="CN HYDROLASE DOMAIN-CONTAINING PROTEIN"/>
    <property type="match status" value="1"/>
</dbReference>
<gene>
    <name evidence="2" type="ORF">ASPSYDRAFT_88065</name>
</gene>
<dbReference type="InterPro" id="IPR053714">
    <property type="entry name" value="Iso_Racemase_Enz_sf"/>
</dbReference>
<dbReference type="VEuPathDB" id="FungiDB:ASPSYDRAFT_88065"/>
<dbReference type="PANTHER" id="PTHR28047">
    <property type="entry name" value="PROTEIN DCG1"/>
    <property type="match status" value="1"/>
</dbReference>